<dbReference type="PROSITE" id="PS00674">
    <property type="entry name" value="AAA"/>
    <property type="match status" value="1"/>
</dbReference>
<feature type="domain" description="AAA+ ATPase" evidence="3">
    <location>
        <begin position="503"/>
        <end position="672"/>
    </location>
</feature>
<dbReference type="GO" id="GO:0005634">
    <property type="term" value="C:nucleus"/>
    <property type="evidence" value="ECO:0007669"/>
    <property type="project" value="TreeGrafter"/>
</dbReference>
<proteinExistence type="predicted"/>
<dbReference type="FunFam" id="3.40.50.300:FF:000061">
    <property type="entry name" value="ATPase family, AAA domain-containing 2"/>
    <property type="match status" value="1"/>
</dbReference>
<keyword evidence="5" id="KW-1185">Reference proteome</keyword>
<reference evidence="4" key="1">
    <citation type="journal article" date="2023" name="Mol. Biol. Evol.">
        <title>Third-Generation Sequencing Reveals the Adaptive Role of the Epigenome in Three Deep-Sea Polychaetes.</title>
        <authorList>
            <person name="Perez M."/>
            <person name="Aroh O."/>
            <person name="Sun Y."/>
            <person name="Lan Y."/>
            <person name="Juniper S.K."/>
            <person name="Young C.R."/>
            <person name="Angers B."/>
            <person name="Qian P.Y."/>
        </authorList>
    </citation>
    <scope>NUCLEOTIDE SEQUENCE</scope>
    <source>
        <strain evidence="4">R07B-5</strain>
    </source>
</reference>
<dbReference type="Gene3D" id="3.40.50.300">
    <property type="entry name" value="P-loop containing nucleotide triphosphate hydrolases"/>
    <property type="match status" value="2"/>
</dbReference>
<name>A0AAD9NYL8_RIDPI</name>
<dbReference type="FunFam" id="1.10.8.60:FF:000038">
    <property type="entry name" value="spermatogenesis-associated protein 5-like protein 1"/>
    <property type="match status" value="1"/>
</dbReference>
<dbReference type="InterPro" id="IPR003593">
    <property type="entry name" value="AAA+_ATPase"/>
</dbReference>
<dbReference type="GO" id="GO:0031593">
    <property type="term" value="F:polyubiquitin modification-dependent protein binding"/>
    <property type="evidence" value="ECO:0007669"/>
    <property type="project" value="TreeGrafter"/>
</dbReference>
<gene>
    <name evidence="4" type="ORF">NP493_249g08007</name>
</gene>
<dbReference type="GO" id="GO:0016887">
    <property type="term" value="F:ATP hydrolysis activity"/>
    <property type="evidence" value="ECO:0007669"/>
    <property type="project" value="InterPro"/>
</dbReference>
<dbReference type="GO" id="GO:0030970">
    <property type="term" value="P:retrograde protein transport, ER to cytosol"/>
    <property type="evidence" value="ECO:0007669"/>
    <property type="project" value="TreeGrafter"/>
</dbReference>
<dbReference type="PANTHER" id="PTHR23077:SF194">
    <property type="entry name" value="ATPASE FAMILY GENE 2 PROTEIN HOMOLOG B"/>
    <property type="match status" value="1"/>
</dbReference>
<sequence length="769" mass="83850">MSGAIPSHSITPLSCHDVDLGSQKCHVGPRLLQDLNAKLHSPARVTVQGQTYLCRLWPRVDNSEQFLSLDTSVCQTVNPDKLSSCVSTINRSIDIVTVDDVVSLDVVEVDIVLADSSHVHSVKHSSYLKAQLCDNLSLMLRSLIVASGYNVDCSRMSVGQLHGLTHVAITQTQPQCDCGELTPSTHVIIRDVTSAERFCQRGKACRLGGLSRQVGVLKEIFEQSFKHSDQLRSLGISPVKGILLRGPAGCGKTSLVHAVVASCEAFLIPVVTTEVLGSRAGESESNLDELFEKGRQMSLDGPVVIFFDDVDTLCAKQTREHSQQNRRVVSHVAKLMATLQSSENLVVIGATNRPSAMDPSLRGAGKFEKEIFLGIPNISQRKEILDVLTEKMNLALDVKTFHLAEATPGFVGADLVLLCQAAFHCTLRESPDKQCAQLTMEHFRVALHVIVPSSQRHSDLLVEQRPVSWEDIGGLAEVKLQLQQAVEWPLKHPQAFTRLGLPRPKGVLLYGPPGCAKTTLVRAAASACHVTFLAINGAQLYSPYVGDSERKIAEVFEQARAGAPCILFIDEIDSVVGRRGAGHGGGGVQERVLSTLLNEMDGIGIRVEDLKRSSEKLLPEGDASVTSSDRPQQEVDNSDVLLVAATNRPDMLDDALLRPGRIDRIIYVPLPDEQSRLSILHIHTRQMTLEGVSLSDIARLTDGFTGADLENLCREVALHALSVDGLDVERLTKRHFIDVLSTLHPSISQGQLKQYSPLQRFHMVAPSVA</sequence>
<dbReference type="GO" id="GO:0097352">
    <property type="term" value="P:autophagosome maturation"/>
    <property type="evidence" value="ECO:0007669"/>
    <property type="project" value="TreeGrafter"/>
</dbReference>
<accession>A0AAD9NYL8</accession>
<dbReference type="AlphaFoldDB" id="A0AAD9NYL8"/>
<dbReference type="SUPFAM" id="SSF52540">
    <property type="entry name" value="P-loop containing nucleoside triphosphate hydrolases"/>
    <property type="match status" value="2"/>
</dbReference>
<dbReference type="GO" id="GO:0051228">
    <property type="term" value="P:mitotic spindle disassembly"/>
    <property type="evidence" value="ECO:0007669"/>
    <property type="project" value="TreeGrafter"/>
</dbReference>
<evidence type="ECO:0000256" key="1">
    <source>
        <dbReference type="ARBA" id="ARBA00022741"/>
    </source>
</evidence>
<organism evidence="4 5">
    <name type="scientific">Ridgeia piscesae</name>
    <name type="common">Tubeworm</name>
    <dbReference type="NCBI Taxonomy" id="27915"/>
    <lineage>
        <taxon>Eukaryota</taxon>
        <taxon>Metazoa</taxon>
        <taxon>Spiralia</taxon>
        <taxon>Lophotrochozoa</taxon>
        <taxon>Annelida</taxon>
        <taxon>Polychaeta</taxon>
        <taxon>Sedentaria</taxon>
        <taxon>Canalipalpata</taxon>
        <taxon>Sabellida</taxon>
        <taxon>Siboglinidae</taxon>
        <taxon>Ridgeia</taxon>
    </lineage>
</organism>
<feature type="domain" description="AAA+ ATPase" evidence="3">
    <location>
        <begin position="238"/>
        <end position="377"/>
    </location>
</feature>
<dbReference type="InterPro" id="IPR003959">
    <property type="entry name" value="ATPase_AAA_core"/>
</dbReference>
<dbReference type="Proteomes" id="UP001209878">
    <property type="component" value="Unassembled WGS sequence"/>
</dbReference>
<keyword evidence="2" id="KW-0067">ATP-binding</keyword>
<dbReference type="SMART" id="SM00382">
    <property type="entry name" value="AAA"/>
    <property type="match status" value="2"/>
</dbReference>
<dbReference type="PANTHER" id="PTHR23077">
    <property type="entry name" value="AAA-FAMILY ATPASE"/>
    <property type="match status" value="1"/>
</dbReference>
<protein>
    <recommendedName>
        <fullName evidence="3">AAA+ ATPase domain-containing protein</fullName>
    </recommendedName>
</protein>
<comment type="caution">
    <text evidence="4">The sequence shown here is derived from an EMBL/GenBank/DDBJ whole genome shotgun (WGS) entry which is preliminary data.</text>
</comment>
<evidence type="ECO:0000313" key="4">
    <source>
        <dbReference type="EMBL" id="KAK2184904.1"/>
    </source>
</evidence>
<evidence type="ECO:0000256" key="2">
    <source>
        <dbReference type="ARBA" id="ARBA00022840"/>
    </source>
</evidence>
<dbReference type="GO" id="GO:0034098">
    <property type="term" value="C:VCP-NPL4-UFD1 AAA ATPase complex"/>
    <property type="evidence" value="ECO:0007669"/>
    <property type="project" value="TreeGrafter"/>
</dbReference>
<dbReference type="GO" id="GO:0005829">
    <property type="term" value="C:cytosol"/>
    <property type="evidence" value="ECO:0007669"/>
    <property type="project" value="TreeGrafter"/>
</dbReference>
<dbReference type="EMBL" id="JAODUO010000249">
    <property type="protein sequence ID" value="KAK2184904.1"/>
    <property type="molecule type" value="Genomic_DNA"/>
</dbReference>
<dbReference type="InterPro" id="IPR050168">
    <property type="entry name" value="AAA_ATPase_domain"/>
</dbReference>
<dbReference type="InterPro" id="IPR041569">
    <property type="entry name" value="AAA_lid_3"/>
</dbReference>
<evidence type="ECO:0000259" key="3">
    <source>
        <dbReference type="SMART" id="SM00382"/>
    </source>
</evidence>
<dbReference type="GO" id="GO:0005524">
    <property type="term" value="F:ATP binding"/>
    <property type="evidence" value="ECO:0007669"/>
    <property type="project" value="UniProtKB-KW"/>
</dbReference>
<dbReference type="FunFam" id="3.40.50.300:FF:001081">
    <property type="entry name" value="Spermatogenesis-associated protein 5-like protein 1"/>
    <property type="match status" value="1"/>
</dbReference>
<dbReference type="InterPro" id="IPR027417">
    <property type="entry name" value="P-loop_NTPase"/>
</dbReference>
<dbReference type="Pfam" id="PF17862">
    <property type="entry name" value="AAA_lid_3"/>
    <property type="match status" value="2"/>
</dbReference>
<dbReference type="Gene3D" id="1.10.8.60">
    <property type="match status" value="2"/>
</dbReference>
<dbReference type="InterPro" id="IPR003960">
    <property type="entry name" value="ATPase_AAA_CS"/>
</dbReference>
<keyword evidence="1" id="KW-0547">Nucleotide-binding</keyword>
<evidence type="ECO:0000313" key="5">
    <source>
        <dbReference type="Proteomes" id="UP001209878"/>
    </source>
</evidence>
<dbReference type="Pfam" id="PF00004">
    <property type="entry name" value="AAA"/>
    <property type="match status" value="2"/>
</dbReference>